<dbReference type="Pfam" id="PF01762">
    <property type="entry name" value="Galactosyl_T"/>
    <property type="match status" value="1"/>
</dbReference>
<evidence type="ECO:0000256" key="13">
    <source>
        <dbReference type="ARBA" id="ARBA00023136"/>
    </source>
</evidence>
<protein>
    <recommendedName>
        <fullName evidence="17">Hexosyltransferase</fullName>
        <ecNumber evidence="17">2.4.1.-</ecNumber>
    </recommendedName>
</protein>
<dbReference type="GO" id="GO:0006629">
    <property type="term" value="P:lipid metabolic process"/>
    <property type="evidence" value="ECO:0007669"/>
    <property type="project" value="UniProtKB-KW"/>
</dbReference>
<comment type="cofactor">
    <cofactor evidence="1">
        <name>Mg(2+)</name>
        <dbReference type="ChEBI" id="CHEBI:18420"/>
    </cofactor>
</comment>
<evidence type="ECO:0000256" key="17">
    <source>
        <dbReference type="RuleBase" id="RU363063"/>
    </source>
</evidence>
<evidence type="ECO:0000256" key="14">
    <source>
        <dbReference type="ARBA" id="ARBA00023180"/>
    </source>
</evidence>
<dbReference type="FunFam" id="3.90.550.50:FF:000001">
    <property type="entry name" value="Hexosyltransferase"/>
    <property type="match status" value="1"/>
</dbReference>
<feature type="non-terminal residue" evidence="18">
    <location>
        <position position="326"/>
    </location>
</feature>
<dbReference type="Gene3D" id="3.90.550.50">
    <property type="match status" value="1"/>
</dbReference>
<keyword evidence="9 17" id="KW-0735">Signal-anchor</keyword>
<dbReference type="InterPro" id="IPR002659">
    <property type="entry name" value="Glyco_trans_31"/>
</dbReference>
<dbReference type="AlphaFoldDB" id="A0A7K6C0B4"/>
<evidence type="ECO:0000256" key="12">
    <source>
        <dbReference type="ARBA" id="ARBA00023098"/>
    </source>
</evidence>
<dbReference type="GO" id="GO:0008499">
    <property type="term" value="F:N-acetyl-beta-D-glucosaminide beta-(1,3)-galactosyltransferase activity"/>
    <property type="evidence" value="ECO:0007669"/>
    <property type="project" value="TreeGrafter"/>
</dbReference>
<keyword evidence="8" id="KW-0460">Magnesium</keyword>
<comment type="pathway">
    <text evidence="3">Protein modification; protein glycosylation.</text>
</comment>
<organism evidence="18 19">
    <name type="scientific">Ptilonorhynchus violaceus</name>
    <name type="common">Satin bowerbird</name>
    <name type="synonym">Pyrrhocorax violaceus</name>
    <dbReference type="NCBI Taxonomy" id="28724"/>
    <lineage>
        <taxon>Eukaryota</taxon>
        <taxon>Metazoa</taxon>
        <taxon>Chordata</taxon>
        <taxon>Craniata</taxon>
        <taxon>Vertebrata</taxon>
        <taxon>Euteleostomi</taxon>
        <taxon>Archelosauria</taxon>
        <taxon>Archosauria</taxon>
        <taxon>Dinosauria</taxon>
        <taxon>Saurischia</taxon>
        <taxon>Theropoda</taxon>
        <taxon>Coelurosauria</taxon>
        <taxon>Aves</taxon>
        <taxon>Neognathae</taxon>
        <taxon>Neoaves</taxon>
        <taxon>Telluraves</taxon>
        <taxon>Australaves</taxon>
        <taxon>Passeriformes</taxon>
        <taxon>Ptilonorhynchidae</taxon>
        <taxon>Ptilonorhynchus</taxon>
    </lineage>
</organism>
<evidence type="ECO:0000256" key="4">
    <source>
        <dbReference type="ARBA" id="ARBA00008661"/>
    </source>
</evidence>
<dbReference type="PANTHER" id="PTHR11214:SF153">
    <property type="entry name" value="UDP-GALNAC:BETA-1,3-N-ACETYLGALACTOSAMINYLTRANSFERASE 1"/>
    <property type="match status" value="1"/>
</dbReference>
<feature type="non-terminal residue" evidence="18">
    <location>
        <position position="1"/>
    </location>
</feature>
<evidence type="ECO:0000256" key="9">
    <source>
        <dbReference type="ARBA" id="ARBA00022968"/>
    </source>
</evidence>
<dbReference type="GO" id="GO:0047273">
    <property type="term" value="F:galactosylgalactosylglucosylceramide beta-D-acetylgalactosaminyltransferase activity"/>
    <property type="evidence" value="ECO:0007669"/>
    <property type="project" value="UniProtKB-EC"/>
</dbReference>
<evidence type="ECO:0000256" key="15">
    <source>
        <dbReference type="ARBA" id="ARBA00045577"/>
    </source>
</evidence>
<evidence type="ECO:0000256" key="16">
    <source>
        <dbReference type="ARBA" id="ARBA00049395"/>
    </source>
</evidence>
<keyword evidence="7 17" id="KW-0812">Transmembrane</keyword>
<keyword evidence="11 17" id="KW-0333">Golgi apparatus</keyword>
<dbReference type="EMBL" id="VZRJ01005906">
    <property type="protein sequence ID" value="NWV07538.1"/>
    <property type="molecule type" value="Genomic_DNA"/>
</dbReference>
<evidence type="ECO:0000256" key="1">
    <source>
        <dbReference type="ARBA" id="ARBA00001946"/>
    </source>
</evidence>
<keyword evidence="10 17" id="KW-1133">Transmembrane helix</keyword>
<keyword evidence="13 17" id="KW-0472">Membrane</keyword>
<dbReference type="GO" id="GO:0006493">
    <property type="term" value="P:protein O-linked glycosylation"/>
    <property type="evidence" value="ECO:0007669"/>
    <property type="project" value="TreeGrafter"/>
</dbReference>
<keyword evidence="19" id="KW-1185">Reference proteome</keyword>
<evidence type="ECO:0000256" key="6">
    <source>
        <dbReference type="ARBA" id="ARBA00022679"/>
    </source>
</evidence>
<dbReference type="PANTHER" id="PTHR11214">
    <property type="entry name" value="BETA-1,3-N-ACETYLGLUCOSAMINYLTRANSFERASE"/>
    <property type="match status" value="1"/>
</dbReference>
<evidence type="ECO:0000256" key="2">
    <source>
        <dbReference type="ARBA" id="ARBA00004323"/>
    </source>
</evidence>
<proteinExistence type="inferred from homology"/>
<comment type="subcellular location">
    <subcellularLocation>
        <location evidence="2 17">Golgi apparatus membrane</location>
        <topology evidence="2 17">Single-pass type II membrane protein</topology>
    </subcellularLocation>
</comment>
<comment type="function">
    <text evidence="15">Transfers N-acetylgalactosamine onto globotriaosylceramide. Plays a critical role in preimplantation stage embryonic development.</text>
</comment>
<comment type="catalytic activity">
    <reaction evidence="16">
        <text>a globoside Gb3Cer (d18:1(4E)) + UDP-N-acetyl-alpha-D-galactosamine = a globoside Gb4Cer (d18:1(4E)) + UDP + H(+)</text>
        <dbReference type="Rhea" id="RHEA:22252"/>
        <dbReference type="ChEBI" id="CHEBI:15378"/>
        <dbReference type="ChEBI" id="CHEBI:18259"/>
        <dbReference type="ChEBI" id="CHEBI:18313"/>
        <dbReference type="ChEBI" id="CHEBI:58223"/>
        <dbReference type="ChEBI" id="CHEBI:67138"/>
        <dbReference type="EC" id="2.4.1.79"/>
    </reaction>
    <physiologicalReaction direction="left-to-right" evidence="16">
        <dbReference type="Rhea" id="RHEA:22253"/>
    </physiologicalReaction>
</comment>
<keyword evidence="12" id="KW-0443">Lipid metabolism</keyword>
<evidence type="ECO:0000313" key="19">
    <source>
        <dbReference type="Proteomes" id="UP000584880"/>
    </source>
</evidence>
<evidence type="ECO:0000256" key="11">
    <source>
        <dbReference type="ARBA" id="ARBA00023034"/>
    </source>
</evidence>
<evidence type="ECO:0000256" key="8">
    <source>
        <dbReference type="ARBA" id="ARBA00022842"/>
    </source>
</evidence>
<evidence type="ECO:0000256" key="10">
    <source>
        <dbReference type="ARBA" id="ARBA00022989"/>
    </source>
</evidence>
<gene>
    <name evidence="18" type="primary">B3galnt1</name>
    <name evidence="18" type="ORF">PTIVIO_R03740</name>
</gene>
<dbReference type="Proteomes" id="UP000584880">
    <property type="component" value="Unassembled WGS sequence"/>
</dbReference>
<reference evidence="18 19" key="1">
    <citation type="submission" date="2019-09" db="EMBL/GenBank/DDBJ databases">
        <title>Bird 10,000 Genomes (B10K) Project - Family phase.</title>
        <authorList>
            <person name="Zhang G."/>
        </authorList>
    </citation>
    <scope>NUCLEOTIDE SEQUENCE [LARGE SCALE GENOMIC DNA]</scope>
    <source>
        <strain evidence="18">B10K-DU-012-10</strain>
        <tissue evidence="18">Blood</tissue>
    </source>
</reference>
<evidence type="ECO:0000256" key="3">
    <source>
        <dbReference type="ARBA" id="ARBA00004922"/>
    </source>
</evidence>
<accession>A0A7K6C0B4</accession>
<comment type="caution">
    <text evidence="18">The sequence shown here is derived from an EMBL/GenBank/DDBJ whole genome shotgun (WGS) entry which is preliminary data.</text>
</comment>
<name>A0A7K6C0B4_PTIVI</name>
<feature type="transmembrane region" description="Helical" evidence="17">
    <location>
        <begin position="12"/>
        <end position="30"/>
    </location>
</feature>
<evidence type="ECO:0000313" key="18">
    <source>
        <dbReference type="EMBL" id="NWV07538.1"/>
    </source>
</evidence>
<sequence>PIPAGGAYPRRLQWIFLSLLVLSLLGVWYITSSSSHAALEHLNLLYFYEPEPVYRHGRPFTLRPQPRCARLRPFLLILVASGPGDGAARKAIRATWGSRDSWWGRRILTLFLLGRESRGKEEEAELSVEDESVLYGDIIRQDFTDTYDNLTLKTIMAFQWVSEFCPDARFVMKTDVDVFINTPNLVRFLLRQNSSENLFTGYPLIDNFAYRGFYKRRYISYEEYPFRLYPPYCSGLGYILDGKLALRIYELMGHIKPIKFEDVYVGICLNILKVNVTIPEDTEQFFLYKIKFDVCKYRHLIAVHGLTPSELIQFWQELSSSNPKTC</sequence>
<evidence type="ECO:0000256" key="5">
    <source>
        <dbReference type="ARBA" id="ARBA00022676"/>
    </source>
</evidence>
<keyword evidence="5 17" id="KW-0328">Glycosyltransferase</keyword>
<keyword evidence="6 18" id="KW-0808">Transferase</keyword>
<dbReference type="GO" id="GO:0000139">
    <property type="term" value="C:Golgi membrane"/>
    <property type="evidence" value="ECO:0007669"/>
    <property type="project" value="UniProtKB-SubCell"/>
</dbReference>
<evidence type="ECO:0000256" key="7">
    <source>
        <dbReference type="ARBA" id="ARBA00022692"/>
    </source>
</evidence>
<comment type="similarity">
    <text evidence="4 17">Belongs to the glycosyltransferase 31 family.</text>
</comment>
<dbReference type="EC" id="2.4.1.-" evidence="17"/>
<keyword evidence="14" id="KW-0325">Glycoprotein</keyword>